<dbReference type="PANTHER" id="PTHR46481">
    <property type="entry name" value="ZINC FINGER BED DOMAIN-CONTAINING PROTEIN 4"/>
    <property type="match status" value="1"/>
</dbReference>
<dbReference type="PANTHER" id="PTHR46481:SF10">
    <property type="entry name" value="ZINC FINGER BED DOMAIN-CONTAINING PROTEIN 39"/>
    <property type="match status" value="1"/>
</dbReference>
<comment type="caution">
    <text evidence="7">The sequence shown here is derived from an EMBL/GenBank/DDBJ whole genome shotgun (WGS) entry which is preliminary data.</text>
</comment>
<keyword evidence="4" id="KW-0862">Zinc</keyword>
<organism evidence="7 8">
    <name type="scientific">Dryococelus australis</name>
    <dbReference type="NCBI Taxonomy" id="614101"/>
    <lineage>
        <taxon>Eukaryota</taxon>
        <taxon>Metazoa</taxon>
        <taxon>Ecdysozoa</taxon>
        <taxon>Arthropoda</taxon>
        <taxon>Hexapoda</taxon>
        <taxon>Insecta</taxon>
        <taxon>Pterygota</taxon>
        <taxon>Neoptera</taxon>
        <taxon>Polyneoptera</taxon>
        <taxon>Phasmatodea</taxon>
        <taxon>Verophasmatodea</taxon>
        <taxon>Anareolatae</taxon>
        <taxon>Phasmatidae</taxon>
        <taxon>Eurycanthinae</taxon>
        <taxon>Dryococelus</taxon>
    </lineage>
</organism>
<proteinExistence type="predicted"/>
<keyword evidence="3" id="KW-0863">Zinc-finger</keyword>
<evidence type="ECO:0000256" key="4">
    <source>
        <dbReference type="ARBA" id="ARBA00022833"/>
    </source>
</evidence>
<evidence type="ECO:0000256" key="2">
    <source>
        <dbReference type="ARBA" id="ARBA00022723"/>
    </source>
</evidence>
<evidence type="ECO:0000256" key="1">
    <source>
        <dbReference type="ARBA" id="ARBA00004123"/>
    </source>
</evidence>
<sequence>MTSHYINKEFVLQHLCLDVPFPEVSHTTKNISEFLTSVLHKWELGQKVVAVLQDNARNILVLKEGFLSNKIINNLVYSCRKLVGHFKYSARVTEVLKTCQITSGTYPRGTPIRWNTTLHVLKRLYEQKRSILLASAELNIPEMANCQWTLIENIIPILDVLDSVTNHISSDHVTTAEVISLINVIEIELEKPAPACSGLQGLKNNLYNYENSDIQTSAILLDPRFKETPFKDKAKANAAKHRLLEEASTLQSPEHLFAHSKINSDKDDHRSIAETLKQYFSEEMMTPDCSVTEYWRRRDHCKPLQTLSKKYLCVPPVPVFSEILFSTAGFICDSKRNRLDPHRVKMLI</sequence>
<dbReference type="InterPro" id="IPR052035">
    <property type="entry name" value="ZnF_BED_domain_contain"/>
</dbReference>
<accession>A0ABQ9GYU5</accession>
<keyword evidence="8" id="KW-1185">Reference proteome</keyword>
<evidence type="ECO:0000259" key="6">
    <source>
        <dbReference type="Pfam" id="PF05699"/>
    </source>
</evidence>
<evidence type="ECO:0000256" key="5">
    <source>
        <dbReference type="ARBA" id="ARBA00023242"/>
    </source>
</evidence>
<name>A0ABQ9GYU5_9NEOP</name>
<dbReference type="InterPro" id="IPR012337">
    <property type="entry name" value="RNaseH-like_sf"/>
</dbReference>
<dbReference type="EMBL" id="JARBHB010000008">
    <property type="protein sequence ID" value="KAJ8877204.1"/>
    <property type="molecule type" value="Genomic_DNA"/>
</dbReference>
<gene>
    <name evidence="7" type="ORF">PR048_021658</name>
</gene>
<dbReference type="Pfam" id="PF05699">
    <property type="entry name" value="Dimer_Tnp_hAT"/>
    <property type="match status" value="1"/>
</dbReference>
<keyword evidence="2" id="KW-0479">Metal-binding</keyword>
<evidence type="ECO:0000313" key="7">
    <source>
        <dbReference type="EMBL" id="KAJ8877204.1"/>
    </source>
</evidence>
<evidence type="ECO:0000256" key="3">
    <source>
        <dbReference type="ARBA" id="ARBA00022771"/>
    </source>
</evidence>
<evidence type="ECO:0000313" key="8">
    <source>
        <dbReference type="Proteomes" id="UP001159363"/>
    </source>
</evidence>
<comment type="subcellular location">
    <subcellularLocation>
        <location evidence="1">Nucleus</location>
    </subcellularLocation>
</comment>
<dbReference type="SUPFAM" id="SSF53098">
    <property type="entry name" value="Ribonuclease H-like"/>
    <property type="match status" value="1"/>
</dbReference>
<reference evidence="7 8" key="1">
    <citation type="submission" date="2023-02" db="EMBL/GenBank/DDBJ databases">
        <title>LHISI_Scaffold_Assembly.</title>
        <authorList>
            <person name="Stuart O.P."/>
            <person name="Cleave R."/>
            <person name="Magrath M.J.L."/>
            <person name="Mikheyev A.S."/>
        </authorList>
    </citation>
    <scope>NUCLEOTIDE SEQUENCE [LARGE SCALE GENOMIC DNA]</scope>
    <source>
        <strain evidence="7">Daus_M_001</strain>
        <tissue evidence="7">Leg muscle</tissue>
    </source>
</reference>
<keyword evidence="5" id="KW-0539">Nucleus</keyword>
<dbReference type="InterPro" id="IPR008906">
    <property type="entry name" value="HATC_C_dom"/>
</dbReference>
<dbReference type="Proteomes" id="UP001159363">
    <property type="component" value="Chromosome 7"/>
</dbReference>
<feature type="domain" description="HAT C-terminal dimerisation" evidence="6">
    <location>
        <begin position="276"/>
        <end position="348"/>
    </location>
</feature>
<protein>
    <recommendedName>
        <fullName evidence="6">HAT C-terminal dimerisation domain-containing protein</fullName>
    </recommendedName>
</protein>